<keyword evidence="1" id="KW-1015">Disulfide bond</keyword>
<evidence type="ECO:0000259" key="3">
    <source>
        <dbReference type="PROSITE" id="PS51532"/>
    </source>
</evidence>
<dbReference type="PROSITE" id="PS51352">
    <property type="entry name" value="THIOREDOXIN_2"/>
    <property type="match status" value="1"/>
</dbReference>
<organism evidence="4 5">
    <name type="scientific">Metschnikowia bicuspidata</name>
    <dbReference type="NCBI Taxonomy" id="27322"/>
    <lineage>
        <taxon>Eukaryota</taxon>
        <taxon>Fungi</taxon>
        <taxon>Dikarya</taxon>
        <taxon>Ascomycota</taxon>
        <taxon>Saccharomycotina</taxon>
        <taxon>Pichiomycetes</taxon>
        <taxon>Metschnikowiaceae</taxon>
        <taxon>Metschnikowia</taxon>
    </lineage>
</organism>
<dbReference type="SUPFAM" id="SSF49785">
    <property type="entry name" value="Galactose-binding domain-like"/>
    <property type="match status" value="1"/>
</dbReference>
<dbReference type="InterPro" id="IPR037047">
    <property type="entry name" value="PITH_dom_sf"/>
</dbReference>
<dbReference type="InterPro" id="IPR013766">
    <property type="entry name" value="Thioredoxin_domain"/>
</dbReference>
<evidence type="ECO:0000256" key="1">
    <source>
        <dbReference type="ARBA" id="ARBA00023157"/>
    </source>
</evidence>
<dbReference type="Proteomes" id="UP000268321">
    <property type="component" value="Unassembled WGS sequence"/>
</dbReference>
<evidence type="ECO:0000313" key="4">
    <source>
        <dbReference type="EMBL" id="RKP31899.1"/>
    </source>
</evidence>
<evidence type="ECO:0000313" key="5">
    <source>
        <dbReference type="Proteomes" id="UP000268321"/>
    </source>
</evidence>
<dbReference type="CDD" id="cd02947">
    <property type="entry name" value="TRX_family"/>
    <property type="match status" value="1"/>
</dbReference>
<dbReference type="EMBL" id="ML004436">
    <property type="protein sequence ID" value="RKP31899.1"/>
    <property type="molecule type" value="Genomic_DNA"/>
</dbReference>
<dbReference type="AlphaFoldDB" id="A0A4V1J3F7"/>
<dbReference type="InterPro" id="IPR036249">
    <property type="entry name" value="Thioredoxin-like_sf"/>
</dbReference>
<dbReference type="Gene3D" id="2.60.120.470">
    <property type="entry name" value="PITH domain"/>
    <property type="match status" value="1"/>
</dbReference>
<feature type="domain" description="PITH" evidence="3">
    <location>
        <begin position="131"/>
        <end position="321"/>
    </location>
</feature>
<dbReference type="PROSITE" id="PS51532">
    <property type="entry name" value="PITH"/>
    <property type="match status" value="1"/>
</dbReference>
<dbReference type="Pfam" id="PF06201">
    <property type="entry name" value="PITH"/>
    <property type="match status" value="1"/>
</dbReference>
<dbReference type="OrthoDB" id="2121326at2759"/>
<proteinExistence type="predicted"/>
<dbReference type="PANTHER" id="PTHR46115">
    <property type="entry name" value="THIOREDOXIN-LIKE PROTEIN 1"/>
    <property type="match status" value="1"/>
</dbReference>
<protein>
    <submittedName>
        <fullName evidence="4">Thioredoxin</fullName>
    </submittedName>
</protein>
<dbReference type="Gene3D" id="3.40.30.10">
    <property type="entry name" value="Glutaredoxin"/>
    <property type="match status" value="1"/>
</dbReference>
<dbReference type="SUPFAM" id="SSF52833">
    <property type="entry name" value="Thioredoxin-like"/>
    <property type="match status" value="1"/>
</dbReference>
<dbReference type="InterPro" id="IPR010400">
    <property type="entry name" value="PITH_dom"/>
</dbReference>
<sequence length="321" mass="36000">MPEIRYIKDTADWTRTAQKNKYLVANFTASWCGPCHQIRPFVDELYLRPEYTTIEFVRIDTDIVPDVCTKYGILSIPAFVLLEQNTEFARVTNNINRELPDALNRLAAKAKDDASAKPRGLVAQSGVYEEVKQFIPSGFEILNDTIHFGDTVLLNYMPLFRENTDVKNVLRTDAEVPSAIYSDADSQGLFFIQLNNISKVHSILLQLGRPVATELSELGDNELQNESQPPSLVKVWANKPSILSFDETASDSGAQNITRIDAAEVPGWFEIKLKYVRFQSVQTLNIFIDGADEDSHTIVEKILLVGISGDQAKAQLINTDE</sequence>
<dbReference type="InterPro" id="IPR017937">
    <property type="entry name" value="Thioredoxin_CS"/>
</dbReference>
<feature type="domain" description="Thioredoxin" evidence="2">
    <location>
        <begin position="1"/>
        <end position="111"/>
    </location>
</feature>
<evidence type="ECO:0000259" key="2">
    <source>
        <dbReference type="PROSITE" id="PS51352"/>
    </source>
</evidence>
<keyword evidence="5" id="KW-1185">Reference proteome</keyword>
<reference evidence="5" key="1">
    <citation type="journal article" date="2018" name="Nat. Microbiol.">
        <title>Leveraging single-cell genomics to expand the fungal tree of life.</title>
        <authorList>
            <person name="Ahrendt S.R."/>
            <person name="Quandt C.A."/>
            <person name="Ciobanu D."/>
            <person name="Clum A."/>
            <person name="Salamov A."/>
            <person name="Andreopoulos B."/>
            <person name="Cheng J.F."/>
            <person name="Woyke T."/>
            <person name="Pelin A."/>
            <person name="Henrissat B."/>
            <person name="Reynolds N.K."/>
            <person name="Benny G.L."/>
            <person name="Smith M.E."/>
            <person name="James T.Y."/>
            <person name="Grigoriev I.V."/>
        </authorList>
    </citation>
    <scope>NUCLEOTIDE SEQUENCE [LARGE SCALE GENOMIC DNA]</scope>
    <source>
        <strain evidence="5">Baker2002</strain>
    </source>
</reference>
<dbReference type="Pfam" id="PF00085">
    <property type="entry name" value="Thioredoxin"/>
    <property type="match status" value="1"/>
</dbReference>
<dbReference type="InterPro" id="IPR008979">
    <property type="entry name" value="Galactose-bd-like_sf"/>
</dbReference>
<accession>A0A4V1J3F7</accession>
<gene>
    <name evidence="4" type="ORF">METBISCDRAFT_13084</name>
</gene>
<dbReference type="GO" id="GO:0005737">
    <property type="term" value="C:cytoplasm"/>
    <property type="evidence" value="ECO:0007669"/>
    <property type="project" value="UniProtKB-ARBA"/>
</dbReference>
<dbReference type="PROSITE" id="PS00194">
    <property type="entry name" value="THIOREDOXIN_1"/>
    <property type="match status" value="1"/>
</dbReference>
<name>A0A4V1J3F7_9ASCO</name>